<protein>
    <submittedName>
        <fullName evidence="1">Putative zinc-or iron-chelating protein</fullName>
    </submittedName>
</protein>
<dbReference type="AlphaFoldDB" id="A0A6M3KEK3"/>
<organism evidence="1">
    <name type="scientific">viral metagenome</name>
    <dbReference type="NCBI Taxonomy" id="1070528"/>
    <lineage>
        <taxon>unclassified sequences</taxon>
        <taxon>metagenomes</taxon>
        <taxon>organismal metagenomes</taxon>
    </lineage>
</organism>
<sequence>MSLSRKFKKLYAQIPEFECKPGCSDCCGPVPWAKWEWLRTPVHKLVTNGKINCPYAVDGRCEVYDYRPLTCRMFGAGEHKFLECPHGCGPAKKLSPERQKEIMEQYYKLMDL</sequence>
<proteinExistence type="predicted"/>
<evidence type="ECO:0000313" key="1">
    <source>
        <dbReference type="EMBL" id="QJA80387.1"/>
    </source>
</evidence>
<accession>A0A6M3KEK3</accession>
<feature type="non-terminal residue" evidence="1">
    <location>
        <position position="1"/>
    </location>
</feature>
<name>A0A6M3KEK3_9ZZZZ</name>
<gene>
    <name evidence="1" type="ORF">MM415A00737_0025</name>
</gene>
<dbReference type="EMBL" id="MT142419">
    <property type="protein sequence ID" value="QJA80387.1"/>
    <property type="molecule type" value="Genomic_DNA"/>
</dbReference>
<reference evidence="1" key="1">
    <citation type="submission" date="2020-03" db="EMBL/GenBank/DDBJ databases">
        <title>The deep terrestrial virosphere.</title>
        <authorList>
            <person name="Holmfeldt K."/>
            <person name="Nilsson E."/>
            <person name="Simone D."/>
            <person name="Lopez-Fernandez M."/>
            <person name="Wu X."/>
            <person name="de Brujin I."/>
            <person name="Lundin D."/>
            <person name="Andersson A."/>
            <person name="Bertilsson S."/>
            <person name="Dopson M."/>
        </authorList>
    </citation>
    <scope>NUCLEOTIDE SEQUENCE</scope>
    <source>
        <strain evidence="1">MM415A00737</strain>
    </source>
</reference>